<dbReference type="EMBL" id="WACR01000003">
    <property type="protein sequence ID" value="KAB1065197.1"/>
    <property type="molecule type" value="Genomic_DNA"/>
</dbReference>
<proteinExistence type="predicted"/>
<comment type="caution">
    <text evidence="1">The sequence shown here is derived from an EMBL/GenBank/DDBJ whole genome shotgun (WGS) entry which is preliminary data.</text>
</comment>
<evidence type="ECO:0000313" key="1">
    <source>
        <dbReference type="EMBL" id="KAB1065197.1"/>
    </source>
</evidence>
<dbReference type="Proteomes" id="UP000435357">
    <property type="component" value="Unassembled WGS sequence"/>
</dbReference>
<organism evidence="1 2">
    <name type="scientific">Salibacter halophilus</name>
    <dbReference type="NCBI Taxonomy" id="1803916"/>
    <lineage>
        <taxon>Bacteria</taxon>
        <taxon>Pseudomonadati</taxon>
        <taxon>Bacteroidota</taxon>
        <taxon>Flavobacteriia</taxon>
        <taxon>Flavobacteriales</taxon>
        <taxon>Salibacteraceae</taxon>
        <taxon>Salibacter</taxon>
    </lineage>
</organism>
<protein>
    <submittedName>
        <fullName evidence="1">Uncharacterized protein</fullName>
    </submittedName>
</protein>
<dbReference type="RefSeq" id="WP_151166868.1">
    <property type="nucleotide sequence ID" value="NZ_WACR01000003.1"/>
</dbReference>
<accession>A0A6N6M6G2</accession>
<reference evidence="1 2" key="1">
    <citation type="submission" date="2019-09" db="EMBL/GenBank/DDBJ databases">
        <title>Genomes of Cryomorphaceae.</title>
        <authorList>
            <person name="Bowman J.P."/>
        </authorList>
    </citation>
    <scope>NUCLEOTIDE SEQUENCE [LARGE SCALE GENOMIC DNA]</scope>
    <source>
        <strain evidence="1 2">KCTC 52047</strain>
    </source>
</reference>
<sequence>MKTLTFILTLGTIVSIGLFSSCDDRVELSEYPEQEPDTTLPALNHDLKLTAKIGPDSLIYRDLIGSEIGNGVSSFYGGLCFTDTNGFTYDSRMQGFNFGPHNDSASPRVIDFQLYGCIVDTLNTRRDGLIDLKQYDVGNINNGTSGFMVTYIDENYKVWSTLREDTIPDTQSGSLTITDLIENYDGFSRYKAAGDFSNIQLYDTAENVMLIEGGQFVTRVGKYY</sequence>
<dbReference type="PROSITE" id="PS51257">
    <property type="entry name" value="PROKAR_LIPOPROTEIN"/>
    <property type="match status" value="1"/>
</dbReference>
<keyword evidence="2" id="KW-1185">Reference proteome</keyword>
<dbReference type="AlphaFoldDB" id="A0A6N6M6G2"/>
<evidence type="ECO:0000313" key="2">
    <source>
        <dbReference type="Proteomes" id="UP000435357"/>
    </source>
</evidence>
<gene>
    <name evidence="1" type="ORF">F3059_04380</name>
</gene>
<name>A0A6N6M6G2_9FLAO</name>